<keyword evidence="1" id="KW-0732">Signal</keyword>
<dbReference type="Gene3D" id="3.40.50.1820">
    <property type="entry name" value="alpha/beta hydrolase"/>
    <property type="match status" value="1"/>
</dbReference>
<reference evidence="3" key="1">
    <citation type="submission" date="2020-10" db="EMBL/GenBank/DDBJ databases">
        <authorList>
            <person name="Gilroy R."/>
        </authorList>
    </citation>
    <scope>NUCLEOTIDE SEQUENCE</scope>
    <source>
        <strain evidence="3">CHK160-1198</strain>
    </source>
</reference>
<evidence type="ECO:0000313" key="3">
    <source>
        <dbReference type="EMBL" id="HIU64336.1"/>
    </source>
</evidence>
<dbReference type="SUPFAM" id="SSF53474">
    <property type="entry name" value="alpha/beta-Hydrolases"/>
    <property type="match status" value="1"/>
</dbReference>
<dbReference type="CDD" id="cd00519">
    <property type="entry name" value="Lipase_3"/>
    <property type="match status" value="1"/>
</dbReference>
<dbReference type="PANTHER" id="PTHR45856:SF11">
    <property type="entry name" value="FUNGAL LIPASE-LIKE DOMAIN-CONTAINING PROTEIN"/>
    <property type="match status" value="1"/>
</dbReference>
<comment type="caution">
    <text evidence="3">The sequence shown here is derived from an EMBL/GenBank/DDBJ whole genome shotgun (WGS) entry which is preliminary data.</text>
</comment>
<dbReference type="PANTHER" id="PTHR45856">
    <property type="entry name" value="ALPHA/BETA-HYDROLASES SUPERFAMILY PROTEIN"/>
    <property type="match status" value="1"/>
</dbReference>
<name>A0A9D1MQB8_9FIRM</name>
<dbReference type="InterPro" id="IPR002921">
    <property type="entry name" value="Fungal_lipase-type"/>
</dbReference>
<dbReference type="Proteomes" id="UP000824099">
    <property type="component" value="Unassembled WGS sequence"/>
</dbReference>
<evidence type="ECO:0000313" key="4">
    <source>
        <dbReference type="Proteomes" id="UP000824099"/>
    </source>
</evidence>
<dbReference type="AlphaFoldDB" id="A0A9D1MQB8"/>
<protein>
    <submittedName>
        <fullName evidence="3">Lipase family protein</fullName>
    </submittedName>
</protein>
<feature type="domain" description="Fungal lipase-type" evidence="2">
    <location>
        <begin position="101"/>
        <end position="247"/>
    </location>
</feature>
<organism evidence="3 4">
    <name type="scientific">Candidatus Avacidaminococcus intestinavium</name>
    <dbReference type="NCBI Taxonomy" id="2840684"/>
    <lineage>
        <taxon>Bacteria</taxon>
        <taxon>Bacillati</taxon>
        <taxon>Bacillota</taxon>
        <taxon>Negativicutes</taxon>
        <taxon>Acidaminococcales</taxon>
        <taxon>Acidaminococcaceae</taxon>
        <taxon>Acidaminococcaceae incertae sedis</taxon>
        <taxon>Candidatus Avacidaminococcus</taxon>
    </lineage>
</organism>
<gene>
    <name evidence="3" type="ORF">IAB06_04790</name>
</gene>
<dbReference type="InterPro" id="IPR029058">
    <property type="entry name" value="AB_hydrolase_fold"/>
</dbReference>
<sequence>MLKKIFLIIGLFVCLLGISNRAIAAASQEVLAERLAETKLIALAAGACSSSYGNSDASPENAYLRKYNFSVKAYTVADGNSQANFILARNTNFDGQKLYILAFRGSASKEDWMTNFASSKVPYRQGELSGVRQKVAPNEPAVHRGFNNYVNAVLAMKETVLDNAFGVDLWKEINENPRASLLLTGHSMGGAVATLLAERLIDLGVSADKVKVITFGAPAIGNSAFADEYGARINLLRIKTDFDPVPGSLQTFVGGFKQFGQEEKFRLSGRVSAYQHPVSYYLDLAVKNYFDELDELIDVGFINPTPRQVLTAEAPIVAIYPVRGVNAPEQTYGKYMSRFLVEEYLTFIPNYIVLGEVNGKPAEIAPTFKELMQQARAVQAEYILYLDIDAKRVGQEDKWYITLVQSLFDNKGNLITASSFGRRLTYEQGYVQCSLSNLDQGFESLHSLLPWIEVQEERRPGGTNENY</sequence>
<dbReference type="GO" id="GO:0006629">
    <property type="term" value="P:lipid metabolic process"/>
    <property type="evidence" value="ECO:0007669"/>
    <property type="project" value="InterPro"/>
</dbReference>
<feature type="signal peptide" evidence="1">
    <location>
        <begin position="1"/>
        <end position="24"/>
    </location>
</feature>
<accession>A0A9D1MQB8</accession>
<reference evidence="3" key="2">
    <citation type="journal article" date="2021" name="PeerJ">
        <title>Extensive microbial diversity within the chicken gut microbiome revealed by metagenomics and culture.</title>
        <authorList>
            <person name="Gilroy R."/>
            <person name="Ravi A."/>
            <person name="Getino M."/>
            <person name="Pursley I."/>
            <person name="Horton D.L."/>
            <person name="Alikhan N.F."/>
            <person name="Baker D."/>
            <person name="Gharbi K."/>
            <person name="Hall N."/>
            <person name="Watson M."/>
            <person name="Adriaenssens E.M."/>
            <person name="Foster-Nyarko E."/>
            <person name="Jarju S."/>
            <person name="Secka A."/>
            <person name="Antonio M."/>
            <person name="Oren A."/>
            <person name="Chaudhuri R.R."/>
            <person name="La Ragione R."/>
            <person name="Hildebrand F."/>
            <person name="Pallen M.J."/>
        </authorList>
    </citation>
    <scope>NUCLEOTIDE SEQUENCE</scope>
    <source>
        <strain evidence="3">CHK160-1198</strain>
    </source>
</reference>
<dbReference type="Pfam" id="PF01764">
    <property type="entry name" value="Lipase_3"/>
    <property type="match status" value="1"/>
</dbReference>
<proteinExistence type="predicted"/>
<feature type="chain" id="PRO_5039084187" evidence="1">
    <location>
        <begin position="25"/>
        <end position="467"/>
    </location>
</feature>
<evidence type="ECO:0000256" key="1">
    <source>
        <dbReference type="SAM" id="SignalP"/>
    </source>
</evidence>
<evidence type="ECO:0000259" key="2">
    <source>
        <dbReference type="Pfam" id="PF01764"/>
    </source>
</evidence>
<dbReference type="InterPro" id="IPR051218">
    <property type="entry name" value="Sec_MonoDiacylglyc_Lipase"/>
</dbReference>
<dbReference type="EMBL" id="DVNI01000074">
    <property type="protein sequence ID" value="HIU64336.1"/>
    <property type="molecule type" value="Genomic_DNA"/>
</dbReference>